<keyword evidence="3" id="KW-1185">Reference proteome</keyword>
<evidence type="ECO:0000313" key="2">
    <source>
        <dbReference type="EMBL" id="CEI64726.1"/>
    </source>
</evidence>
<keyword evidence="1" id="KW-0732">Signal</keyword>
<feature type="chain" id="PRO_5014669434" description="DNA2/NAM7 helicase helicase domain-containing protein" evidence="1">
    <location>
        <begin position="17"/>
        <end position="277"/>
    </location>
</feature>
<sequence>MALIIVRTISLAPVFASSRMLLVFPLEPKFEECYLKEIDSKRGFAVRKDAVLSVGLKLKAESSFESGLAPNPNSLHFPYGNESKGCYSYHIIRKDETSSSVTYKQRQTDVIRWNMSLAEWFLKIVQFADWGLHELNDPVLFKLREEVQNEDVYSELRRFITFKTFKRPTETSTDVTINIDPRYEQEARNEAIKQITAIQEGILKTAGLICTTPIAGARNPYTQLHKTARAVMTDEAGAMSSNLHPRLLQANENVLFCSVGGAGGIRQIDISKLRLNP</sequence>
<feature type="signal peptide" evidence="1">
    <location>
        <begin position="1"/>
        <end position="16"/>
    </location>
</feature>
<dbReference type="AlphaFoldDB" id="A0A2L2TN33"/>
<evidence type="ECO:0000313" key="3">
    <source>
        <dbReference type="Proteomes" id="UP000245910"/>
    </source>
</evidence>
<evidence type="ECO:0008006" key="4">
    <source>
        <dbReference type="Google" id="ProtNLM"/>
    </source>
</evidence>
<accession>A0A2L2TN33</accession>
<dbReference type="EMBL" id="LN649229">
    <property type="protein sequence ID" value="CEI64726.1"/>
    <property type="molecule type" value="Genomic_DNA"/>
</dbReference>
<dbReference type="Proteomes" id="UP000245910">
    <property type="component" value="Chromosome I"/>
</dbReference>
<protein>
    <recommendedName>
        <fullName evidence="4">DNA2/NAM7 helicase helicase domain-containing protein</fullName>
    </recommendedName>
</protein>
<name>A0A2L2TN33_9HYPO</name>
<dbReference type="STRING" id="56646.A0A2L2TN33"/>
<proteinExistence type="predicted"/>
<organism evidence="2 3">
    <name type="scientific">Fusarium venenatum</name>
    <dbReference type="NCBI Taxonomy" id="56646"/>
    <lineage>
        <taxon>Eukaryota</taxon>
        <taxon>Fungi</taxon>
        <taxon>Dikarya</taxon>
        <taxon>Ascomycota</taxon>
        <taxon>Pezizomycotina</taxon>
        <taxon>Sordariomycetes</taxon>
        <taxon>Hypocreomycetidae</taxon>
        <taxon>Hypocreales</taxon>
        <taxon>Nectriaceae</taxon>
        <taxon>Fusarium</taxon>
    </lineage>
</organism>
<evidence type="ECO:0000256" key="1">
    <source>
        <dbReference type="SAM" id="SignalP"/>
    </source>
</evidence>
<reference evidence="3" key="1">
    <citation type="submission" date="2014-10" db="EMBL/GenBank/DDBJ databases">
        <authorList>
            <person name="King R."/>
        </authorList>
    </citation>
    <scope>NUCLEOTIDE SEQUENCE [LARGE SCALE GENOMIC DNA]</scope>
    <source>
        <strain evidence="3">A3/5</strain>
    </source>
</reference>